<dbReference type="PANTHER" id="PTHR13372:SF5">
    <property type="entry name" value="GEMININ"/>
    <property type="match status" value="1"/>
</dbReference>
<proteinExistence type="inferred from homology"/>
<dbReference type="GO" id="GO:0008156">
    <property type="term" value="P:negative regulation of DNA replication"/>
    <property type="evidence" value="ECO:0007669"/>
    <property type="project" value="TreeGrafter"/>
</dbReference>
<evidence type="ECO:0000313" key="9">
    <source>
        <dbReference type="Proteomes" id="UP000828390"/>
    </source>
</evidence>
<dbReference type="Pfam" id="PF07412">
    <property type="entry name" value="Geminin"/>
    <property type="match status" value="1"/>
</dbReference>
<keyword evidence="4" id="KW-0539">Nucleus</keyword>
<evidence type="ECO:0000313" key="8">
    <source>
        <dbReference type="EMBL" id="KAH3809200.1"/>
    </source>
</evidence>
<dbReference type="GO" id="GO:0005634">
    <property type="term" value="C:nucleus"/>
    <property type="evidence" value="ECO:0007669"/>
    <property type="project" value="UniProtKB-SubCell"/>
</dbReference>
<keyword evidence="3 6" id="KW-0175">Coiled coil</keyword>
<feature type="region of interest" description="Disordered" evidence="7">
    <location>
        <begin position="195"/>
        <end position="230"/>
    </location>
</feature>
<name>A0A9D4G222_DREPO</name>
<evidence type="ECO:0000256" key="5">
    <source>
        <dbReference type="ARBA" id="ARBA00023306"/>
    </source>
</evidence>
<dbReference type="SUPFAM" id="SSF111469">
    <property type="entry name" value="Geminin coiled-coil domain"/>
    <property type="match status" value="1"/>
</dbReference>
<dbReference type="EMBL" id="JAIWYP010000006">
    <property type="protein sequence ID" value="KAH3809200.1"/>
    <property type="molecule type" value="Genomic_DNA"/>
</dbReference>
<comment type="caution">
    <text evidence="8">The sequence shown here is derived from an EMBL/GenBank/DDBJ whole genome shotgun (WGS) entry which is preliminary data.</text>
</comment>
<dbReference type="GO" id="GO:0045786">
    <property type="term" value="P:negative regulation of cell cycle"/>
    <property type="evidence" value="ECO:0007669"/>
    <property type="project" value="TreeGrafter"/>
</dbReference>
<dbReference type="InterPro" id="IPR022786">
    <property type="entry name" value="Geminin/Multicilin"/>
</dbReference>
<dbReference type="OrthoDB" id="10043826at2759"/>
<evidence type="ECO:0000256" key="3">
    <source>
        <dbReference type="ARBA" id="ARBA00023054"/>
    </source>
</evidence>
<reference evidence="8" key="1">
    <citation type="journal article" date="2019" name="bioRxiv">
        <title>The Genome of the Zebra Mussel, Dreissena polymorpha: A Resource for Invasive Species Research.</title>
        <authorList>
            <person name="McCartney M.A."/>
            <person name="Auch B."/>
            <person name="Kono T."/>
            <person name="Mallez S."/>
            <person name="Zhang Y."/>
            <person name="Obille A."/>
            <person name="Becker A."/>
            <person name="Abrahante J.E."/>
            <person name="Garbe J."/>
            <person name="Badalamenti J.P."/>
            <person name="Herman A."/>
            <person name="Mangelson H."/>
            <person name="Liachko I."/>
            <person name="Sullivan S."/>
            <person name="Sone E.D."/>
            <person name="Koren S."/>
            <person name="Silverstein K.A.T."/>
            <person name="Beckman K.B."/>
            <person name="Gohl D.M."/>
        </authorList>
    </citation>
    <scope>NUCLEOTIDE SEQUENCE</scope>
    <source>
        <strain evidence="8">Duluth1</strain>
        <tissue evidence="8">Whole animal</tissue>
    </source>
</reference>
<sequence length="230" mass="25049">MSEVDTSGQVNKENLYSLSQPKKMAITVKDERRTLKTLQLTPVGKLSGVEKKPAKTLIQTKIFPSTKPVKVFEDKPRVPSPLARSVQEMCIQASPESSEVEVQTDPSELEGATGGRGDAHNDSGVGADQEAYDLMVKDPIPESYWRELAEERRLSLAEALAENEALHQSMEELKEENLNLSLLAGQAEHLASILDDALSSDADDTAETSEPTADQNKEGAVDSEQPTQTS</sequence>
<protein>
    <recommendedName>
        <fullName evidence="10">Geminin</fullName>
    </recommendedName>
</protein>
<dbReference type="AlphaFoldDB" id="A0A9D4G222"/>
<dbReference type="Gene3D" id="1.20.5.1180">
    <property type="entry name" value="Geminin coiled-coil domain"/>
    <property type="match status" value="1"/>
</dbReference>
<dbReference type="PANTHER" id="PTHR13372">
    <property type="entry name" value="GEMININ"/>
    <property type="match status" value="1"/>
</dbReference>
<evidence type="ECO:0000256" key="2">
    <source>
        <dbReference type="ARBA" id="ARBA00007979"/>
    </source>
</evidence>
<evidence type="ECO:0008006" key="10">
    <source>
        <dbReference type="Google" id="ProtNLM"/>
    </source>
</evidence>
<accession>A0A9D4G222</accession>
<evidence type="ECO:0000256" key="7">
    <source>
        <dbReference type="SAM" id="MobiDB-lite"/>
    </source>
</evidence>
<feature type="region of interest" description="Disordered" evidence="7">
    <location>
        <begin position="92"/>
        <end position="130"/>
    </location>
</feature>
<feature type="compositionally biased region" description="Polar residues" evidence="7">
    <location>
        <begin position="94"/>
        <end position="106"/>
    </location>
</feature>
<organism evidence="8 9">
    <name type="scientific">Dreissena polymorpha</name>
    <name type="common">Zebra mussel</name>
    <name type="synonym">Mytilus polymorpha</name>
    <dbReference type="NCBI Taxonomy" id="45954"/>
    <lineage>
        <taxon>Eukaryota</taxon>
        <taxon>Metazoa</taxon>
        <taxon>Spiralia</taxon>
        <taxon>Lophotrochozoa</taxon>
        <taxon>Mollusca</taxon>
        <taxon>Bivalvia</taxon>
        <taxon>Autobranchia</taxon>
        <taxon>Heteroconchia</taxon>
        <taxon>Euheterodonta</taxon>
        <taxon>Imparidentia</taxon>
        <taxon>Neoheterodontei</taxon>
        <taxon>Myida</taxon>
        <taxon>Dreissenoidea</taxon>
        <taxon>Dreissenidae</taxon>
        <taxon>Dreissena</taxon>
    </lineage>
</organism>
<dbReference type="Proteomes" id="UP000828390">
    <property type="component" value="Unassembled WGS sequence"/>
</dbReference>
<comment type="subcellular location">
    <subcellularLocation>
        <location evidence="1">Nucleus</location>
    </subcellularLocation>
</comment>
<evidence type="ECO:0000256" key="1">
    <source>
        <dbReference type="ARBA" id="ARBA00004123"/>
    </source>
</evidence>
<feature type="coiled-coil region" evidence="6">
    <location>
        <begin position="156"/>
        <end position="183"/>
    </location>
</feature>
<gene>
    <name evidence="8" type="ORF">DPMN_137561</name>
</gene>
<keyword evidence="9" id="KW-1185">Reference proteome</keyword>
<comment type="similarity">
    <text evidence="2">Belongs to the geminin family.</text>
</comment>
<evidence type="ECO:0000256" key="6">
    <source>
        <dbReference type="SAM" id="Coils"/>
    </source>
</evidence>
<evidence type="ECO:0000256" key="4">
    <source>
        <dbReference type="ARBA" id="ARBA00023242"/>
    </source>
</evidence>
<reference evidence="8" key="2">
    <citation type="submission" date="2020-11" db="EMBL/GenBank/DDBJ databases">
        <authorList>
            <person name="McCartney M.A."/>
            <person name="Auch B."/>
            <person name="Kono T."/>
            <person name="Mallez S."/>
            <person name="Becker A."/>
            <person name="Gohl D.M."/>
            <person name="Silverstein K.A.T."/>
            <person name="Koren S."/>
            <person name="Bechman K.B."/>
            <person name="Herman A."/>
            <person name="Abrahante J.E."/>
            <person name="Garbe J."/>
        </authorList>
    </citation>
    <scope>NUCLEOTIDE SEQUENCE</scope>
    <source>
        <strain evidence="8">Duluth1</strain>
        <tissue evidence="8">Whole animal</tissue>
    </source>
</reference>
<keyword evidence="5" id="KW-0131">Cell cycle</keyword>